<reference evidence="1" key="2">
    <citation type="submission" date="2021-04" db="EMBL/GenBank/DDBJ databases">
        <authorList>
            <person name="Karlyshev A.V."/>
        </authorList>
    </citation>
    <scope>NUCLEOTIDE SEQUENCE</scope>
    <source>
        <strain evidence="1">LMG 29479</strain>
    </source>
</reference>
<evidence type="ECO:0000313" key="3">
    <source>
        <dbReference type="Proteomes" id="UP000675747"/>
    </source>
</evidence>
<organism evidence="1">
    <name type="scientific">Coralloluteibacterium stylophorae</name>
    <dbReference type="NCBI Taxonomy" id="1776034"/>
    <lineage>
        <taxon>Bacteria</taxon>
        <taxon>Pseudomonadati</taxon>
        <taxon>Pseudomonadota</taxon>
        <taxon>Gammaproteobacteria</taxon>
        <taxon>Lysobacterales</taxon>
        <taxon>Lysobacteraceae</taxon>
        <taxon>Coralloluteibacterium</taxon>
    </lineage>
</organism>
<gene>
    <name evidence="2" type="ORF">KB893_006105</name>
    <name evidence="1" type="ORF">KB893_05530</name>
</gene>
<dbReference type="Gene3D" id="3.10.20.850">
    <property type="entry name" value="Protein of unknown function DUF3861"/>
    <property type="match status" value="1"/>
</dbReference>
<dbReference type="Pfam" id="PF12977">
    <property type="entry name" value="DUF3861"/>
    <property type="match status" value="1"/>
</dbReference>
<accession>A0A8J7VRW6</accession>
<comment type="caution">
    <text evidence="1">The sequence shown here is derived from an EMBL/GenBank/DDBJ whole genome shotgun (WGS) entry which is preliminary data.</text>
</comment>
<dbReference type="AlphaFoldDB" id="A0A8J7VRW6"/>
<evidence type="ECO:0000313" key="2">
    <source>
        <dbReference type="EMBL" id="MBS7456704.1"/>
    </source>
</evidence>
<dbReference type="Proteomes" id="UP000675747">
    <property type="component" value="Unassembled WGS sequence"/>
</dbReference>
<dbReference type="EMBL" id="JAGQFT020000003">
    <property type="protein sequence ID" value="MBS7456704.1"/>
    <property type="molecule type" value="Genomic_DNA"/>
</dbReference>
<dbReference type="InterPro" id="IPR038194">
    <property type="entry name" value="DUF3861_sf"/>
</dbReference>
<proteinExistence type="predicted"/>
<dbReference type="InterPro" id="IPR024476">
    <property type="entry name" value="DUF3861"/>
</dbReference>
<name>A0A8J7VRW6_9GAMM</name>
<dbReference type="RefSeq" id="WP_211925940.1">
    <property type="nucleotide sequence ID" value="NZ_JAGQFT020000003.1"/>
</dbReference>
<evidence type="ECO:0000313" key="1">
    <source>
        <dbReference type="EMBL" id="MBR0561975.1"/>
    </source>
</evidence>
<dbReference type="EMBL" id="JAGQFT010000029">
    <property type="protein sequence ID" value="MBR0561975.1"/>
    <property type="molecule type" value="Genomic_DNA"/>
</dbReference>
<sequence length="89" mass="9901">MPRHRYRITITPTTRHVAAVEFDHVDDEDWVRTLEAAQRLPGLCADSRTGVCVGLRLLERAAAECGDDTFAELRPALDALRARLKPSCG</sequence>
<reference evidence="2 3" key="1">
    <citation type="journal article" date="2021" name="Microbiol. Resour. Announc.">
        <title>Draft Genome Sequence of Coralloluteibacterium stylophorae LMG 29479T.</title>
        <authorList>
            <person name="Karlyshev A.V."/>
            <person name="Kudryashova E.B."/>
            <person name="Ariskina E.V."/>
            <person name="Conroy A.P."/>
            <person name="Abidueva E.Y."/>
        </authorList>
    </citation>
    <scope>NUCLEOTIDE SEQUENCE [LARGE SCALE GENOMIC DNA]</scope>
    <source>
        <strain evidence="2 3">LMG 29479</strain>
    </source>
</reference>
<keyword evidence="3" id="KW-1185">Reference proteome</keyword>
<protein>
    <submittedName>
        <fullName evidence="1">DUF3861 family protein</fullName>
    </submittedName>
</protein>